<dbReference type="OrthoDB" id="9440847at2759"/>
<dbReference type="SMART" id="SM00093">
    <property type="entry name" value="SERPIN"/>
    <property type="match status" value="2"/>
</dbReference>
<protein>
    <recommendedName>
        <fullName evidence="5">Serpin domain-containing protein</fullName>
    </recommendedName>
</protein>
<accession>B4MLK8</accession>
<gene>
    <name evidence="6" type="primary">Dwil\GK16950</name>
    <name evidence="6" type="ORF">Dwil_GK16950</name>
</gene>
<dbReference type="InterPro" id="IPR023796">
    <property type="entry name" value="Serpin_dom"/>
</dbReference>
<feature type="chain" id="PRO_5006457932" description="Serpin domain-containing protein" evidence="4">
    <location>
        <begin position="21"/>
        <end position="858"/>
    </location>
</feature>
<name>B4MLK8_DROWI</name>
<dbReference type="CDD" id="cd19598">
    <property type="entry name" value="serpin77Ba-like_insects"/>
    <property type="match status" value="2"/>
</dbReference>
<dbReference type="InterPro" id="IPR036186">
    <property type="entry name" value="Serpin_sf"/>
</dbReference>
<dbReference type="EMBL" id="CH963847">
    <property type="protein sequence ID" value="EDW72864.2"/>
    <property type="molecule type" value="Genomic_DNA"/>
</dbReference>
<dbReference type="GO" id="GO:0005615">
    <property type="term" value="C:extracellular space"/>
    <property type="evidence" value="ECO:0007669"/>
    <property type="project" value="InterPro"/>
</dbReference>
<dbReference type="SUPFAM" id="SSF56574">
    <property type="entry name" value="Serpins"/>
    <property type="match status" value="2"/>
</dbReference>
<dbReference type="Gene3D" id="2.30.39.10">
    <property type="entry name" value="Alpha-1-antitrypsin, domain 1"/>
    <property type="match status" value="2"/>
</dbReference>
<comment type="similarity">
    <text evidence="3">Belongs to the serpin family.</text>
</comment>
<dbReference type="InterPro" id="IPR042178">
    <property type="entry name" value="Serpin_sf_1"/>
</dbReference>
<reference evidence="6 7" key="1">
    <citation type="journal article" date="2007" name="Nature">
        <title>Evolution of genes and genomes on the Drosophila phylogeny.</title>
        <authorList>
            <consortium name="Drosophila 12 Genomes Consortium"/>
            <person name="Clark A.G."/>
            <person name="Eisen M.B."/>
            <person name="Smith D.R."/>
            <person name="Bergman C.M."/>
            <person name="Oliver B."/>
            <person name="Markow T.A."/>
            <person name="Kaufman T.C."/>
            <person name="Kellis M."/>
            <person name="Gelbart W."/>
            <person name="Iyer V.N."/>
            <person name="Pollard D.A."/>
            <person name="Sackton T.B."/>
            <person name="Larracuente A.M."/>
            <person name="Singh N.D."/>
            <person name="Abad J.P."/>
            <person name="Abt D.N."/>
            <person name="Adryan B."/>
            <person name="Aguade M."/>
            <person name="Akashi H."/>
            <person name="Anderson W.W."/>
            <person name="Aquadro C.F."/>
            <person name="Ardell D.H."/>
            <person name="Arguello R."/>
            <person name="Artieri C.G."/>
            <person name="Barbash D.A."/>
            <person name="Barker D."/>
            <person name="Barsanti P."/>
            <person name="Batterham P."/>
            <person name="Batzoglou S."/>
            <person name="Begun D."/>
            <person name="Bhutkar A."/>
            <person name="Blanco E."/>
            <person name="Bosak S.A."/>
            <person name="Bradley R.K."/>
            <person name="Brand A.D."/>
            <person name="Brent M.R."/>
            <person name="Brooks A.N."/>
            <person name="Brown R.H."/>
            <person name="Butlin R.K."/>
            <person name="Caggese C."/>
            <person name="Calvi B.R."/>
            <person name="Bernardo de Carvalho A."/>
            <person name="Caspi A."/>
            <person name="Castrezana S."/>
            <person name="Celniker S.E."/>
            <person name="Chang J.L."/>
            <person name="Chapple C."/>
            <person name="Chatterji S."/>
            <person name="Chinwalla A."/>
            <person name="Civetta A."/>
            <person name="Clifton S.W."/>
            <person name="Comeron J.M."/>
            <person name="Costello J.C."/>
            <person name="Coyne J.A."/>
            <person name="Daub J."/>
            <person name="David R.G."/>
            <person name="Delcher A.L."/>
            <person name="Delehaunty K."/>
            <person name="Do C.B."/>
            <person name="Ebling H."/>
            <person name="Edwards K."/>
            <person name="Eickbush T."/>
            <person name="Evans J.D."/>
            <person name="Filipski A."/>
            <person name="Findeiss S."/>
            <person name="Freyhult E."/>
            <person name="Fulton L."/>
            <person name="Fulton R."/>
            <person name="Garcia A.C."/>
            <person name="Gardiner A."/>
            <person name="Garfield D.A."/>
            <person name="Garvin B.E."/>
            <person name="Gibson G."/>
            <person name="Gilbert D."/>
            <person name="Gnerre S."/>
            <person name="Godfrey J."/>
            <person name="Good R."/>
            <person name="Gotea V."/>
            <person name="Gravely B."/>
            <person name="Greenberg A.J."/>
            <person name="Griffiths-Jones S."/>
            <person name="Gross S."/>
            <person name="Guigo R."/>
            <person name="Gustafson E.A."/>
            <person name="Haerty W."/>
            <person name="Hahn M.W."/>
            <person name="Halligan D.L."/>
            <person name="Halpern A.L."/>
            <person name="Halter G.M."/>
            <person name="Han M.V."/>
            <person name="Heger A."/>
            <person name="Hillier L."/>
            <person name="Hinrichs A.S."/>
            <person name="Holmes I."/>
            <person name="Hoskins R.A."/>
            <person name="Hubisz M.J."/>
            <person name="Hultmark D."/>
            <person name="Huntley M.A."/>
            <person name="Jaffe D.B."/>
            <person name="Jagadeeshan S."/>
            <person name="Jeck W.R."/>
            <person name="Johnson J."/>
            <person name="Jones C.D."/>
            <person name="Jordan W.C."/>
            <person name="Karpen G.H."/>
            <person name="Kataoka E."/>
            <person name="Keightley P.D."/>
            <person name="Kheradpour P."/>
            <person name="Kirkness E.F."/>
            <person name="Koerich L.B."/>
            <person name="Kristiansen K."/>
            <person name="Kudrna D."/>
            <person name="Kulathinal R.J."/>
            <person name="Kumar S."/>
            <person name="Kwok R."/>
            <person name="Lander E."/>
            <person name="Langley C.H."/>
            <person name="Lapoint R."/>
            <person name="Lazzaro B.P."/>
            <person name="Lee S.J."/>
            <person name="Levesque L."/>
            <person name="Li R."/>
            <person name="Lin C.F."/>
            <person name="Lin M.F."/>
            <person name="Lindblad-Toh K."/>
            <person name="Llopart A."/>
            <person name="Long M."/>
            <person name="Low L."/>
            <person name="Lozovsky E."/>
            <person name="Lu J."/>
            <person name="Luo M."/>
            <person name="Machado C.A."/>
            <person name="Makalowski W."/>
            <person name="Marzo M."/>
            <person name="Matsuda M."/>
            <person name="Matzkin L."/>
            <person name="McAllister B."/>
            <person name="McBride C.S."/>
            <person name="McKernan B."/>
            <person name="McKernan K."/>
            <person name="Mendez-Lago M."/>
            <person name="Minx P."/>
            <person name="Mollenhauer M.U."/>
            <person name="Montooth K."/>
            <person name="Mount S.M."/>
            <person name="Mu X."/>
            <person name="Myers E."/>
            <person name="Negre B."/>
            <person name="Newfeld S."/>
            <person name="Nielsen R."/>
            <person name="Noor M.A."/>
            <person name="O'Grady P."/>
            <person name="Pachter L."/>
            <person name="Papaceit M."/>
            <person name="Parisi M.J."/>
            <person name="Parisi M."/>
            <person name="Parts L."/>
            <person name="Pedersen J.S."/>
            <person name="Pesole G."/>
            <person name="Phillippy A.M."/>
            <person name="Ponting C.P."/>
            <person name="Pop M."/>
            <person name="Porcelli D."/>
            <person name="Powell J.R."/>
            <person name="Prohaska S."/>
            <person name="Pruitt K."/>
            <person name="Puig M."/>
            <person name="Quesneville H."/>
            <person name="Ram K.R."/>
            <person name="Rand D."/>
            <person name="Rasmussen M.D."/>
            <person name="Reed L.K."/>
            <person name="Reenan R."/>
            <person name="Reily A."/>
            <person name="Remington K.A."/>
            <person name="Rieger T.T."/>
            <person name="Ritchie M.G."/>
            <person name="Robin C."/>
            <person name="Rogers Y.H."/>
            <person name="Rohde C."/>
            <person name="Rozas J."/>
            <person name="Rubenfield M.J."/>
            <person name="Ruiz A."/>
            <person name="Russo S."/>
            <person name="Salzberg S.L."/>
            <person name="Sanchez-Gracia A."/>
            <person name="Saranga D.J."/>
            <person name="Sato H."/>
            <person name="Schaeffer S.W."/>
            <person name="Schatz M.C."/>
            <person name="Schlenke T."/>
            <person name="Schwartz R."/>
            <person name="Segarra C."/>
            <person name="Singh R.S."/>
            <person name="Sirot L."/>
            <person name="Sirota M."/>
            <person name="Sisneros N.B."/>
            <person name="Smith C.D."/>
            <person name="Smith T.F."/>
            <person name="Spieth J."/>
            <person name="Stage D.E."/>
            <person name="Stark A."/>
            <person name="Stephan W."/>
            <person name="Strausberg R.L."/>
            <person name="Strempel S."/>
            <person name="Sturgill D."/>
            <person name="Sutton G."/>
            <person name="Sutton G.G."/>
            <person name="Tao W."/>
            <person name="Teichmann S."/>
            <person name="Tobari Y.N."/>
            <person name="Tomimura Y."/>
            <person name="Tsolas J.M."/>
            <person name="Valente V.L."/>
            <person name="Venter E."/>
            <person name="Venter J.C."/>
            <person name="Vicario S."/>
            <person name="Vieira F.G."/>
            <person name="Vilella A.J."/>
            <person name="Villasante A."/>
            <person name="Walenz B."/>
            <person name="Wang J."/>
            <person name="Wasserman M."/>
            <person name="Watts T."/>
            <person name="Wilson D."/>
            <person name="Wilson R.K."/>
            <person name="Wing R.A."/>
            <person name="Wolfner M.F."/>
            <person name="Wong A."/>
            <person name="Wong G.K."/>
            <person name="Wu C.I."/>
            <person name="Wu G."/>
            <person name="Yamamoto D."/>
            <person name="Yang H.P."/>
            <person name="Yang S.P."/>
            <person name="Yorke J.A."/>
            <person name="Yoshida K."/>
            <person name="Zdobnov E."/>
            <person name="Zhang P."/>
            <person name="Zhang Y."/>
            <person name="Zimin A.V."/>
            <person name="Baldwin J."/>
            <person name="Abdouelleil A."/>
            <person name="Abdulkadir J."/>
            <person name="Abebe A."/>
            <person name="Abera B."/>
            <person name="Abreu J."/>
            <person name="Acer S.C."/>
            <person name="Aftuck L."/>
            <person name="Alexander A."/>
            <person name="An P."/>
            <person name="Anderson E."/>
            <person name="Anderson S."/>
            <person name="Arachi H."/>
            <person name="Azer M."/>
            <person name="Bachantsang P."/>
            <person name="Barry A."/>
            <person name="Bayul T."/>
            <person name="Berlin A."/>
            <person name="Bessette D."/>
            <person name="Bloom T."/>
            <person name="Blye J."/>
            <person name="Boguslavskiy L."/>
            <person name="Bonnet C."/>
            <person name="Boukhgalter B."/>
            <person name="Bourzgui I."/>
            <person name="Brown A."/>
            <person name="Cahill P."/>
            <person name="Channer S."/>
            <person name="Cheshatsang Y."/>
            <person name="Chuda L."/>
            <person name="Citroen M."/>
            <person name="Collymore A."/>
            <person name="Cooke P."/>
            <person name="Costello M."/>
            <person name="D'Aco K."/>
            <person name="Daza R."/>
            <person name="De Haan G."/>
            <person name="DeGray S."/>
            <person name="DeMaso C."/>
            <person name="Dhargay N."/>
            <person name="Dooley K."/>
            <person name="Dooley E."/>
            <person name="Doricent M."/>
            <person name="Dorje P."/>
            <person name="Dorjee K."/>
            <person name="Dupes A."/>
            <person name="Elong R."/>
            <person name="Falk J."/>
            <person name="Farina A."/>
            <person name="Faro S."/>
            <person name="Ferguson D."/>
            <person name="Fisher S."/>
            <person name="Foley C.D."/>
            <person name="Franke A."/>
            <person name="Friedrich D."/>
            <person name="Gadbois L."/>
            <person name="Gearin G."/>
            <person name="Gearin C.R."/>
            <person name="Giannoukos G."/>
            <person name="Goode T."/>
            <person name="Graham J."/>
            <person name="Grandbois E."/>
            <person name="Grewal S."/>
            <person name="Gyaltsen K."/>
            <person name="Hafez N."/>
            <person name="Hagos B."/>
            <person name="Hall J."/>
            <person name="Henson C."/>
            <person name="Hollinger A."/>
            <person name="Honan T."/>
            <person name="Huard M.D."/>
            <person name="Hughes L."/>
            <person name="Hurhula B."/>
            <person name="Husby M.E."/>
            <person name="Kamat A."/>
            <person name="Kanga B."/>
            <person name="Kashin S."/>
            <person name="Khazanovich D."/>
            <person name="Kisner P."/>
            <person name="Lance K."/>
            <person name="Lara M."/>
            <person name="Lee W."/>
            <person name="Lennon N."/>
            <person name="Letendre F."/>
            <person name="LeVine R."/>
            <person name="Lipovsky A."/>
            <person name="Liu X."/>
            <person name="Liu J."/>
            <person name="Liu S."/>
            <person name="Lokyitsang T."/>
            <person name="Lokyitsang Y."/>
            <person name="Lubonja R."/>
            <person name="Lui A."/>
            <person name="MacDonald P."/>
            <person name="Magnisalis V."/>
            <person name="Maru K."/>
            <person name="Matthews C."/>
            <person name="McCusker W."/>
            <person name="McDonough S."/>
            <person name="Mehta T."/>
            <person name="Meldrim J."/>
            <person name="Meneus L."/>
            <person name="Mihai O."/>
            <person name="Mihalev A."/>
            <person name="Mihova T."/>
            <person name="Mittelman R."/>
            <person name="Mlenga V."/>
            <person name="Montmayeur A."/>
            <person name="Mulrain L."/>
            <person name="Navidi A."/>
            <person name="Naylor J."/>
            <person name="Negash T."/>
            <person name="Nguyen T."/>
            <person name="Nguyen N."/>
            <person name="Nicol R."/>
            <person name="Norbu C."/>
            <person name="Norbu N."/>
            <person name="Novod N."/>
            <person name="O'Neill B."/>
            <person name="Osman S."/>
            <person name="Markiewicz E."/>
            <person name="Oyono O.L."/>
            <person name="Patti C."/>
            <person name="Phunkhang P."/>
            <person name="Pierre F."/>
            <person name="Priest M."/>
            <person name="Raghuraman S."/>
            <person name="Rege F."/>
            <person name="Reyes R."/>
            <person name="Rise C."/>
            <person name="Rogov P."/>
            <person name="Ross K."/>
            <person name="Ryan E."/>
            <person name="Settipalli S."/>
            <person name="Shea T."/>
            <person name="Sherpa N."/>
            <person name="Shi L."/>
            <person name="Shih D."/>
            <person name="Sparrow T."/>
            <person name="Spaulding J."/>
            <person name="Stalker J."/>
            <person name="Stange-Thomann N."/>
            <person name="Stavropoulos S."/>
            <person name="Stone C."/>
            <person name="Strader C."/>
            <person name="Tesfaye S."/>
            <person name="Thomson T."/>
            <person name="Thoulutsang Y."/>
            <person name="Thoulutsang D."/>
            <person name="Topham K."/>
            <person name="Topping I."/>
            <person name="Tsamla T."/>
            <person name="Vassiliev H."/>
            <person name="Vo A."/>
            <person name="Wangchuk T."/>
            <person name="Wangdi T."/>
            <person name="Weiand M."/>
            <person name="Wilkinson J."/>
            <person name="Wilson A."/>
            <person name="Yadav S."/>
            <person name="Young G."/>
            <person name="Yu Q."/>
            <person name="Zembek L."/>
            <person name="Zhong D."/>
            <person name="Zimmer A."/>
            <person name="Zwirko Z."/>
            <person name="Jaffe D.B."/>
            <person name="Alvarez P."/>
            <person name="Brockman W."/>
            <person name="Butler J."/>
            <person name="Chin C."/>
            <person name="Gnerre S."/>
            <person name="Grabherr M."/>
            <person name="Kleber M."/>
            <person name="Mauceli E."/>
            <person name="MacCallum I."/>
        </authorList>
    </citation>
    <scope>NUCLEOTIDE SEQUENCE [LARGE SCALE GENOMIC DNA]</scope>
    <source>
        <strain evidence="7">Tucson 14030-0811.24</strain>
    </source>
</reference>
<feature type="signal peptide" evidence="4">
    <location>
        <begin position="1"/>
        <end position="20"/>
    </location>
</feature>
<dbReference type="InParanoid" id="B4MLK8"/>
<evidence type="ECO:0000259" key="5">
    <source>
        <dbReference type="SMART" id="SM00093"/>
    </source>
</evidence>
<dbReference type="PANTHER" id="PTHR11461:SF367">
    <property type="entry name" value="GH21475P-RELATED"/>
    <property type="match status" value="1"/>
</dbReference>
<evidence type="ECO:0000313" key="6">
    <source>
        <dbReference type="EMBL" id="EDW72864.2"/>
    </source>
</evidence>
<evidence type="ECO:0000256" key="4">
    <source>
        <dbReference type="SAM" id="SignalP"/>
    </source>
</evidence>
<dbReference type="Gene3D" id="3.30.497.10">
    <property type="entry name" value="Antithrombin, subunit I, domain 2"/>
    <property type="match status" value="2"/>
</dbReference>
<keyword evidence="1" id="KW-0646">Protease inhibitor</keyword>
<keyword evidence="7" id="KW-1185">Reference proteome</keyword>
<feature type="domain" description="Serpin" evidence="5">
    <location>
        <begin position="75"/>
        <end position="441"/>
    </location>
</feature>
<dbReference type="HOGENOM" id="CLU_023330_0_1_1"/>
<dbReference type="InterPro" id="IPR042185">
    <property type="entry name" value="Serpin_sf_2"/>
</dbReference>
<keyword evidence="4" id="KW-0732">Signal</keyword>
<dbReference type="AlphaFoldDB" id="B4MLK8"/>
<dbReference type="STRING" id="7260.B4MLK8"/>
<dbReference type="SMR" id="B4MLK8"/>
<dbReference type="eggNOG" id="KOG2392">
    <property type="taxonomic scope" value="Eukaryota"/>
</dbReference>
<dbReference type="Proteomes" id="UP000007798">
    <property type="component" value="Unassembled WGS sequence"/>
</dbReference>
<evidence type="ECO:0000313" key="7">
    <source>
        <dbReference type="Proteomes" id="UP000007798"/>
    </source>
</evidence>
<dbReference type="InterPro" id="IPR000215">
    <property type="entry name" value="Serpin_fam"/>
</dbReference>
<dbReference type="Pfam" id="PF00079">
    <property type="entry name" value="Serpin"/>
    <property type="match status" value="2"/>
</dbReference>
<organism evidence="6 7">
    <name type="scientific">Drosophila willistoni</name>
    <name type="common">Fruit fly</name>
    <dbReference type="NCBI Taxonomy" id="7260"/>
    <lineage>
        <taxon>Eukaryota</taxon>
        <taxon>Metazoa</taxon>
        <taxon>Ecdysozoa</taxon>
        <taxon>Arthropoda</taxon>
        <taxon>Hexapoda</taxon>
        <taxon>Insecta</taxon>
        <taxon>Pterygota</taxon>
        <taxon>Neoptera</taxon>
        <taxon>Endopterygota</taxon>
        <taxon>Diptera</taxon>
        <taxon>Brachycera</taxon>
        <taxon>Muscomorpha</taxon>
        <taxon>Ephydroidea</taxon>
        <taxon>Drosophilidae</taxon>
        <taxon>Drosophila</taxon>
        <taxon>Sophophora</taxon>
    </lineage>
</organism>
<dbReference type="PANTHER" id="PTHR11461">
    <property type="entry name" value="SERINE PROTEASE INHIBITOR, SERPIN"/>
    <property type="match status" value="1"/>
</dbReference>
<proteinExistence type="inferred from homology"/>
<evidence type="ECO:0000256" key="1">
    <source>
        <dbReference type="ARBA" id="ARBA00022690"/>
    </source>
</evidence>
<keyword evidence="2" id="KW-0722">Serine protease inhibitor</keyword>
<dbReference type="GO" id="GO:0004867">
    <property type="term" value="F:serine-type endopeptidase inhibitor activity"/>
    <property type="evidence" value="ECO:0007669"/>
    <property type="project" value="UniProtKB-KW"/>
</dbReference>
<dbReference type="FunFam" id="2.30.39.10:FF:000025">
    <property type="entry name" value="Serpin 77Bb"/>
    <property type="match status" value="1"/>
</dbReference>
<evidence type="ECO:0000256" key="2">
    <source>
        <dbReference type="ARBA" id="ARBA00022900"/>
    </source>
</evidence>
<sequence>MLGSIGLVTVLVFISGGVVAQQKPLYPPLSLGGPLEALTPPSAFEMRTASITSLRANFDDSLLRNISQGAQQFALDLLQRISEGVERDNADFMISPFSVWSLLILLYEGADGSTYQQLRQALRINVDDEQLRAVYQVWSQYLNVKTSTIEVASLQAVYTDSHSPLKSSYRDVVKNYNVQPIEVDFYSRQSVIQINEDTNRSTRGLIPYTVLPQDVVGAKMFLLSSLFFKGQWKLPFNQSATRTEPFYNENGEVVTQIPMMVQEADFAYITKIEGLDGYVLELPYGKEDRLSMIVILPKRGFKLHDIANNLKNMGLSPIVQRLEAFKRSASEDNLVEVVMPKFTTTTDFNMTNVLNQMGIRDLFDEDRANLNRMASGLYARVCIHSTKIIVDEKGTTAAAVTSASLVNKATPPKFVLNKPFQYLIVDKSTNLLLFAGQVRNPKELCKMVALGGIICISLLVVISTAQQKQNEKPQANTVGEPSARPSNSIGAEDFGLGFLRRISYLSKKDNSNFIISPLSIWSLLYLLYEGADGSTYQQMRQALRIGVDDEQLRSTNRLWSSHLNVSSSTIEIASLLAVYTDKNIEINSNYRDVVKAYQVQPVDFFSSDSVMRINEDIKKSTRGLISDAVHEQNIYGAKMFLLSSLYFKGLWKFPFDESLTYLDSFFNEDGEVIGQVPMMTHTANFAFATKIDGLDGYVLELPYGENDSHSMIIILPRPGIKLYKITKNLKTIGLSPIMEKLKNANSNMAEIVIPKFTTTTNIDLKTVLMSMGIRDLFDENRANLSRMARDLFVKTCVHSTTIIVDEKGTAAAAFSAATLSNKAAPPKFMINKPFQYLIVEKSSNLLLFAGQVQNPLKS</sequence>
<evidence type="ECO:0000256" key="3">
    <source>
        <dbReference type="RuleBase" id="RU000411"/>
    </source>
</evidence>
<feature type="domain" description="Serpin" evidence="5">
    <location>
        <begin position="496"/>
        <end position="855"/>
    </location>
</feature>